<gene>
    <name evidence="3" type="ORF">WN51_00279</name>
</gene>
<reference evidence="3 4" key="1">
    <citation type="submission" date="2015-07" db="EMBL/GenBank/DDBJ databases">
        <title>The genome of Melipona quadrifasciata.</title>
        <authorList>
            <person name="Pan H."/>
            <person name="Kapheim K."/>
        </authorList>
    </citation>
    <scope>NUCLEOTIDE SEQUENCE [LARGE SCALE GENOMIC DNA]</scope>
    <source>
        <strain evidence="3">0111107301</strain>
        <tissue evidence="3">Whole body</tissue>
    </source>
</reference>
<evidence type="ECO:0000313" key="4">
    <source>
        <dbReference type="Proteomes" id="UP000053105"/>
    </source>
</evidence>
<dbReference type="Pfam" id="PF04502">
    <property type="entry name" value="Saf4_Yju2"/>
    <property type="match status" value="1"/>
</dbReference>
<dbReference type="PANTHER" id="PTHR12111">
    <property type="entry name" value="SPLICING FACTOR YJU2"/>
    <property type="match status" value="1"/>
</dbReference>
<evidence type="ECO:0000256" key="2">
    <source>
        <dbReference type="SAM" id="MobiDB-lite"/>
    </source>
</evidence>
<evidence type="ECO:0008006" key="5">
    <source>
        <dbReference type="Google" id="ProtNLM"/>
    </source>
</evidence>
<dbReference type="OrthoDB" id="360327at2759"/>
<organism evidence="3 4">
    <name type="scientific">Melipona quadrifasciata</name>
    <dbReference type="NCBI Taxonomy" id="166423"/>
    <lineage>
        <taxon>Eukaryota</taxon>
        <taxon>Metazoa</taxon>
        <taxon>Ecdysozoa</taxon>
        <taxon>Arthropoda</taxon>
        <taxon>Hexapoda</taxon>
        <taxon>Insecta</taxon>
        <taxon>Pterygota</taxon>
        <taxon>Neoptera</taxon>
        <taxon>Endopterygota</taxon>
        <taxon>Hymenoptera</taxon>
        <taxon>Apocrita</taxon>
        <taxon>Aculeata</taxon>
        <taxon>Apoidea</taxon>
        <taxon>Anthophila</taxon>
        <taxon>Apidae</taxon>
        <taxon>Melipona</taxon>
    </lineage>
</organism>
<evidence type="ECO:0000313" key="3">
    <source>
        <dbReference type="EMBL" id="KOX74376.1"/>
    </source>
</evidence>
<dbReference type="EMBL" id="KQ435791">
    <property type="protein sequence ID" value="KOX74376.1"/>
    <property type="molecule type" value="Genomic_DNA"/>
</dbReference>
<name>A0A0M9A1C3_9HYME</name>
<evidence type="ECO:0000256" key="1">
    <source>
        <dbReference type="ARBA" id="ARBA00005595"/>
    </source>
</evidence>
<accession>A0A0M9A1C3</accession>
<dbReference type="PANTHER" id="PTHR12111:SF2">
    <property type="entry name" value="SPLICING FACTOR YJU2B-RELATED"/>
    <property type="match status" value="1"/>
</dbReference>
<dbReference type="GO" id="GO:0005684">
    <property type="term" value="C:U2-type spliceosomal complex"/>
    <property type="evidence" value="ECO:0007669"/>
    <property type="project" value="TreeGrafter"/>
</dbReference>
<dbReference type="STRING" id="166423.A0A0M9A1C3"/>
<dbReference type="GO" id="GO:0000398">
    <property type="term" value="P:mRNA splicing, via spliceosome"/>
    <property type="evidence" value="ECO:0007669"/>
    <property type="project" value="InterPro"/>
</dbReference>
<dbReference type="GO" id="GO:0071014">
    <property type="term" value="C:post-mRNA release spliceosomal complex"/>
    <property type="evidence" value="ECO:0007669"/>
    <property type="project" value="TreeGrafter"/>
</dbReference>
<proteinExistence type="inferred from homology"/>
<dbReference type="Proteomes" id="UP000053105">
    <property type="component" value="Unassembled WGS sequence"/>
</dbReference>
<comment type="similarity">
    <text evidence="1">Belongs to the CWC16 family.</text>
</comment>
<sequence length="328" mass="37839">MGERKGTNLYYPPDYDPRVGGLNKFLGTHALRERARKLHMGILIVRFEMPYNIWCDGCGNHIGMGVRYNAEKKKIGMYYSTPLYQFRMKCHLCENHFEIKTDPANLDYVIVSGARRQENRWDPKENEQVIPETKEVSCRLYDDAMYKLEHGVEDKKVAKLRESSLESAIALNNATWKDDYMLNSVLRSAFRTQKKELQKKQSLDSVLLKKNGLNIDLVNEHEDDIKLAKLLMHKRDYSICFVSNMKKNGHNPLKRLITIVRSRDKLKSSSKKKSSSHSVSSNISRNQTDQMRTLCKFTQPQPSTSKTVTSTLNTSLVTYDSSDTDNDL</sequence>
<dbReference type="AlphaFoldDB" id="A0A0M9A1C3"/>
<keyword evidence="4" id="KW-1185">Reference proteome</keyword>
<protein>
    <recommendedName>
        <fullName evidence="5">Coiled-coil domain-containing protein 130 like protein</fullName>
    </recommendedName>
</protein>
<feature type="region of interest" description="Disordered" evidence="2">
    <location>
        <begin position="264"/>
        <end position="286"/>
    </location>
</feature>
<dbReference type="InterPro" id="IPR007590">
    <property type="entry name" value="Saf4/Yju2"/>
</dbReference>